<gene>
    <name evidence="1" type="ORF">F6B43_17180</name>
</gene>
<dbReference type="RefSeq" id="WP_150450241.1">
    <property type="nucleotide sequence ID" value="NZ_VYSA01000005.1"/>
</dbReference>
<evidence type="ECO:0000313" key="2">
    <source>
        <dbReference type="Proteomes" id="UP000325827"/>
    </source>
</evidence>
<evidence type="ECO:0000313" key="1">
    <source>
        <dbReference type="EMBL" id="KAA9105509.1"/>
    </source>
</evidence>
<name>A0A5J5J0N6_9MICO</name>
<organism evidence="1 2">
    <name type="scientific">Microbacterium rhizomatis</name>
    <dbReference type="NCBI Taxonomy" id="1631477"/>
    <lineage>
        <taxon>Bacteria</taxon>
        <taxon>Bacillati</taxon>
        <taxon>Actinomycetota</taxon>
        <taxon>Actinomycetes</taxon>
        <taxon>Micrococcales</taxon>
        <taxon>Microbacteriaceae</taxon>
        <taxon>Microbacterium</taxon>
    </lineage>
</organism>
<comment type="caution">
    <text evidence="1">The sequence shown here is derived from an EMBL/GenBank/DDBJ whole genome shotgun (WGS) entry which is preliminary data.</text>
</comment>
<dbReference type="OrthoDB" id="3353854at2"/>
<reference evidence="2" key="1">
    <citation type="submission" date="2019-09" db="EMBL/GenBank/DDBJ databases">
        <title>Mumia zhuanghuii sp. nov. isolated from the intestinal contents of plateau pika (Ochotona curzoniae) in the Qinghai-Tibet plateau of China.</title>
        <authorList>
            <person name="Tian Z."/>
        </authorList>
    </citation>
    <scope>NUCLEOTIDE SEQUENCE [LARGE SCALE GENOMIC DNA]</scope>
    <source>
        <strain evidence="2">JCM 30598</strain>
    </source>
</reference>
<sequence length="211" mass="23041">MFHRHSIGGNAVTLTCERCNNEFGSKLEPHLQGWYENSIGKAKMSGAAATGRRFAGEYLGRENAAGGFILFQQGKRDSAVDQILQNGGSSEMIYPQADTARTHIAAVKTAYLAACVAMRVVPSSPRAEALRAELLAARDAPRSQRLELSPLMKSIRVARSAAEPDSGEIVLMVERGTERTNPRFVLSFNRLFAVDWPLEPITGFHVVELPA</sequence>
<accession>A0A5J5J0N6</accession>
<dbReference type="EMBL" id="VYSA01000005">
    <property type="protein sequence ID" value="KAA9105509.1"/>
    <property type="molecule type" value="Genomic_DNA"/>
</dbReference>
<keyword evidence="2" id="KW-1185">Reference proteome</keyword>
<protein>
    <recommendedName>
        <fullName evidence="3">HNH endonuclease</fullName>
    </recommendedName>
</protein>
<evidence type="ECO:0008006" key="3">
    <source>
        <dbReference type="Google" id="ProtNLM"/>
    </source>
</evidence>
<dbReference type="AlphaFoldDB" id="A0A5J5J0N6"/>
<proteinExistence type="predicted"/>
<dbReference type="Proteomes" id="UP000325827">
    <property type="component" value="Unassembled WGS sequence"/>
</dbReference>